<feature type="domain" description="Glycosyl transferase family 28 C-terminal" evidence="11">
    <location>
        <begin position="187"/>
        <end position="349"/>
    </location>
</feature>
<keyword evidence="3" id="KW-0328">Glycosyltransferase</keyword>
<evidence type="ECO:0000256" key="5">
    <source>
        <dbReference type="ARBA" id="ARBA00022960"/>
    </source>
</evidence>
<evidence type="ECO:0000256" key="1">
    <source>
        <dbReference type="ARBA" id="ARBA00022475"/>
    </source>
</evidence>
<keyword evidence="8" id="KW-0131">Cell cycle</keyword>
<evidence type="ECO:0000256" key="6">
    <source>
        <dbReference type="ARBA" id="ARBA00022984"/>
    </source>
</evidence>
<dbReference type="HAMAP" id="MF_00033">
    <property type="entry name" value="MurG"/>
    <property type="match status" value="1"/>
</dbReference>
<dbReference type="InterPro" id="IPR007235">
    <property type="entry name" value="Glyco_trans_28_C"/>
</dbReference>
<evidence type="ECO:0000256" key="2">
    <source>
        <dbReference type="ARBA" id="ARBA00022618"/>
    </source>
</evidence>
<dbReference type="GO" id="GO:0071555">
    <property type="term" value="P:cell wall organization"/>
    <property type="evidence" value="ECO:0007669"/>
    <property type="project" value="UniProtKB-KW"/>
</dbReference>
<feature type="domain" description="Glycosyltransferase family 28 N-terminal" evidence="10">
    <location>
        <begin position="5"/>
        <end position="144"/>
    </location>
</feature>
<dbReference type="GO" id="GO:0005975">
    <property type="term" value="P:carbohydrate metabolic process"/>
    <property type="evidence" value="ECO:0007669"/>
    <property type="project" value="InterPro"/>
</dbReference>
<keyword evidence="1" id="KW-1003">Cell membrane</keyword>
<dbReference type="PANTHER" id="PTHR21015">
    <property type="entry name" value="UDP-N-ACETYLGLUCOSAMINE--N-ACETYLMURAMYL-(PENTAPEPTIDE) PYROPHOSPHORYL-UNDECAPRENOL N-ACETYLGLUCOSAMINE TRANSFERASE 1"/>
    <property type="match status" value="1"/>
</dbReference>
<keyword evidence="5" id="KW-0133">Cell shape</keyword>
<reference evidence="12" key="1">
    <citation type="submission" date="2018-05" db="EMBL/GenBank/DDBJ databases">
        <authorList>
            <person name="Lanie J.A."/>
            <person name="Ng W.-L."/>
            <person name="Kazmierczak K.M."/>
            <person name="Andrzejewski T.M."/>
            <person name="Davidsen T.M."/>
            <person name="Wayne K.J."/>
            <person name="Tettelin H."/>
            <person name="Glass J.I."/>
            <person name="Rusch D."/>
            <person name="Podicherti R."/>
            <person name="Tsui H.-C.T."/>
            <person name="Winkler M.E."/>
        </authorList>
    </citation>
    <scope>NUCLEOTIDE SEQUENCE</scope>
</reference>
<dbReference type="Gene3D" id="3.40.50.2000">
    <property type="entry name" value="Glycogen Phosphorylase B"/>
    <property type="match status" value="2"/>
</dbReference>
<keyword evidence="6" id="KW-0573">Peptidoglycan synthesis</keyword>
<evidence type="ECO:0000259" key="11">
    <source>
        <dbReference type="Pfam" id="PF04101"/>
    </source>
</evidence>
<dbReference type="Pfam" id="PF03033">
    <property type="entry name" value="Glyco_transf_28"/>
    <property type="match status" value="1"/>
</dbReference>
<evidence type="ECO:0000259" key="10">
    <source>
        <dbReference type="Pfam" id="PF03033"/>
    </source>
</evidence>
<evidence type="ECO:0000256" key="9">
    <source>
        <dbReference type="ARBA" id="ARBA00023316"/>
    </source>
</evidence>
<proteinExistence type="inferred from homology"/>
<evidence type="ECO:0008006" key="13">
    <source>
        <dbReference type="Google" id="ProtNLM"/>
    </source>
</evidence>
<dbReference type="GO" id="GO:0008360">
    <property type="term" value="P:regulation of cell shape"/>
    <property type="evidence" value="ECO:0007669"/>
    <property type="project" value="UniProtKB-KW"/>
</dbReference>
<dbReference type="GO" id="GO:0050511">
    <property type="term" value="F:undecaprenyldiphospho-muramoylpentapeptide beta-N-acetylglucosaminyltransferase activity"/>
    <property type="evidence" value="ECO:0007669"/>
    <property type="project" value="InterPro"/>
</dbReference>
<dbReference type="InterPro" id="IPR006009">
    <property type="entry name" value="GlcNAc_MurG"/>
</dbReference>
<keyword evidence="4" id="KW-0808">Transferase</keyword>
<dbReference type="NCBIfam" id="TIGR01133">
    <property type="entry name" value="murG"/>
    <property type="match status" value="1"/>
</dbReference>
<evidence type="ECO:0000256" key="8">
    <source>
        <dbReference type="ARBA" id="ARBA00023306"/>
    </source>
</evidence>
<evidence type="ECO:0000256" key="7">
    <source>
        <dbReference type="ARBA" id="ARBA00023136"/>
    </source>
</evidence>
<keyword evidence="2" id="KW-0132">Cell division</keyword>
<gene>
    <name evidence="12" type="ORF">METZ01_LOCUS129071</name>
</gene>
<keyword evidence="7" id="KW-0472">Membrane</keyword>
<evidence type="ECO:0000313" key="12">
    <source>
        <dbReference type="EMBL" id="SVA76217.1"/>
    </source>
</evidence>
<name>A0A381YIG6_9ZZZZ</name>
<evidence type="ECO:0000256" key="4">
    <source>
        <dbReference type="ARBA" id="ARBA00022679"/>
    </source>
</evidence>
<dbReference type="AlphaFoldDB" id="A0A381YIG6"/>
<accession>A0A381YIG6</accession>
<dbReference type="CDD" id="cd03785">
    <property type="entry name" value="GT28_MurG"/>
    <property type="match status" value="1"/>
</dbReference>
<sequence>MGLRIVIAGGGTGGHLYPGIAVAQEMTRRSPKTRVTFAGTTKGIESRAVPEAGFELDFIRSAGLKGKSGRELARNLAMLPVSACDAWRLLSRRVPHLVMGVGGYSSGPVLAIAALRGIPTLVLEQNVIPGLTNRLLAPFVRAVAVAFASTLSDFGSKGFMSGNPVRKEFFEMGSQIDQDGDSETCHVLVIGGSQGAHALNLALRQAAPALAQIKPRLIVTHQTGERDLAEVRESYRQAGLNVQVEAFLEPMAKAMLASDLVICRAGATTVAELAAVGRPSILVPLRTPDEHQCKNADALVTVGAAKMIAGGDVAATLAAHVKTLAANRKQRSEMGAAARQLARPDAAARIVDRALELVHS</sequence>
<dbReference type="InterPro" id="IPR004276">
    <property type="entry name" value="GlycoTrans_28_N"/>
</dbReference>
<dbReference type="GO" id="GO:0051301">
    <property type="term" value="P:cell division"/>
    <property type="evidence" value="ECO:0007669"/>
    <property type="project" value="UniProtKB-KW"/>
</dbReference>
<organism evidence="12">
    <name type="scientific">marine metagenome</name>
    <dbReference type="NCBI Taxonomy" id="408172"/>
    <lineage>
        <taxon>unclassified sequences</taxon>
        <taxon>metagenomes</taxon>
        <taxon>ecological metagenomes</taxon>
    </lineage>
</organism>
<dbReference type="Pfam" id="PF04101">
    <property type="entry name" value="Glyco_tran_28_C"/>
    <property type="match status" value="1"/>
</dbReference>
<evidence type="ECO:0000256" key="3">
    <source>
        <dbReference type="ARBA" id="ARBA00022676"/>
    </source>
</evidence>
<dbReference type="PANTHER" id="PTHR21015:SF22">
    <property type="entry name" value="GLYCOSYLTRANSFERASE"/>
    <property type="match status" value="1"/>
</dbReference>
<keyword evidence="9" id="KW-0961">Cell wall biogenesis/degradation</keyword>
<dbReference type="EMBL" id="UINC01018198">
    <property type="protein sequence ID" value="SVA76217.1"/>
    <property type="molecule type" value="Genomic_DNA"/>
</dbReference>
<dbReference type="GO" id="GO:0009252">
    <property type="term" value="P:peptidoglycan biosynthetic process"/>
    <property type="evidence" value="ECO:0007669"/>
    <property type="project" value="UniProtKB-KW"/>
</dbReference>
<protein>
    <recommendedName>
        <fullName evidence="13">Glycosyl transferase family 28 C-terminal domain-containing protein</fullName>
    </recommendedName>
</protein>
<dbReference type="SUPFAM" id="SSF53756">
    <property type="entry name" value="UDP-Glycosyltransferase/glycogen phosphorylase"/>
    <property type="match status" value="1"/>
</dbReference>